<evidence type="ECO:0000313" key="1">
    <source>
        <dbReference type="EMBL" id="KAI3757037.1"/>
    </source>
</evidence>
<protein>
    <submittedName>
        <fullName evidence="1">Uncharacterized protein</fullName>
    </submittedName>
</protein>
<dbReference type="EMBL" id="CM042048">
    <property type="protein sequence ID" value="KAI3757037.1"/>
    <property type="molecule type" value="Genomic_DNA"/>
</dbReference>
<gene>
    <name evidence="1" type="ORF">L6452_04570</name>
</gene>
<evidence type="ECO:0000313" key="2">
    <source>
        <dbReference type="Proteomes" id="UP001055879"/>
    </source>
</evidence>
<name>A0ACB9EDZ6_ARCLA</name>
<organism evidence="1 2">
    <name type="scientific">Arctium lappa</name>
    <name type="common">Greater burdock</name>
    <name type="synonym">Lappa major</name>
    <dbReference type="NCBI Taxonomy" id="4217"/>
    <lineage>
        <taxon>Eukaryota</taxon>
        <taxon>Viridiplantae</taxon>
        <taxon>Streptophyta</taxon>
        <taxon>Embryophyta</taxon>
        <taxon>Tracheophyta</taxon>
        <taxon>Spermatophyta</taxon>
        <taxon>Magnoliopsida</taxon>
        <taxon>eudicotyledons</taxon>
        <taxon>Gunneridae</taxon>
        <taxon>Pentapetalae</taxon>
        <taxon>asterids</taxon>
        <taxon>campanulids</taxon>
        <taxon>Asterales</taxon>
        <taxon>Asteraceae</taxon>
        <taxon>Carduoideae</taxon>
        <taxon>Cardueae</taxon>
        <taxon>Arctiinae</taxon>
        <taxon>Arctium</taxon>
    </lineage>
</organism>
<sequence>MIPGFLYRCRFSFVFGFCNLQAAVAEPGFQRVEKSRQDLRNTRNGIVSCLCVVATLLQLSFFSCAKLYV</sequence>
<reference evidence="2" key="1">
    <citation type="journal article" date="2022" name="Mol. Ecol. Resour.">
        <title>The genomes of chicory, endive, great burdock and yacon provide insights into Asteraceae palaeo-polyploidization history and plant inulin production.</title>
        <authorList>
            <person name="Fan W."/>
            <person name="Wang S."/>
            <person name="Wang H."/>
            <person name="Wang A."/>
            <person name="Jiang F."/>
            <person name="Liu H."/>
            <person name="Zhao H."/>
            <person name="Xu D."/>
            <person name="Zhang Y."/>
        </authorList>
    </citation>
    <scope>NUCLEOTIDE SEQUENCE [LARGE SCALE GENOMIC DNA]</scope>
    <source>
        <strain evidence="2">cv. Niubang</strain>
    </source>
</reference>
<proteinExistence type="predicted"/>
<reference evidence="1 2" key="2">
    <citation type="journal article" date="2022" name="Mol. Ecol. Resour.">
        <title>The genomes of chicory, endive, great burdock and yacon provide insights into Asteraceae paleo-polyploidization history and plant inulin production.</title>
        <authorList>
            <person name="Fan W."/>
            <person name="Wang S."/>
            <person name="Wang H."/>
            <person name="Wang A."/>
            <person name="Jiang F."/>
            <person name="Liu H."/>
            <person name="Zhao H."/>
            <person name="Xu D."/>
            <person name="Zhang Y."/>
        </authorList>
    </citation>
    <scope>NUCLEOTIDE SEQUENCE [LARGE SCALE GENOMIC DNA]</scope>
    <source>
        <strain evidence="2">cv. Niubang</strain>
    </source>
</reference>
<comment type="caution">
    <text evidence="1">The sequence shown here is derived from an EMBL/GenBank/DDBJ whole genome shotgun (WGS) entry which is preliminary data.</text>
</comment>
<keyword evidence="2" id="KW-1185">Reference proteome</keyword>
<dbReference type="Proteomes" id="UP001055879">
    <property type="component" value="Linkage Group LG02"/>
</dbReference>
<accession>A0ACB9EDZ6</accession>